<dbReference type="HOGENOM" id="CLU_2135277_0_0_1"/>
<dbReference type="SUPFAM" id="SSF55031">
    <property type="entry name" value="Bacterial exopeptidase dimerisation domain"/>
    <property type="match status" value="1"/>
</dbReference>
<name>A0A0A1TAL3_9HYPO</name>
<feature type="domain" description="Peptidase M20 dimerisation" evidence="1">
    <location>
        <begin position="44"/>
        <end position="113"/>
    </location>
</feature>
<dbReference type="Gene3D" id="3.40.630.10">
    <property type="entry name" value="Zn peptidases"/>
    <property type="match status" value="1"/>
</dbReference>
<dbReference type="AlphaFoldDB" id="A0A0A1TAL3"/>
<dbReference type="InterPro" id="IPR036264">
    <property type="entry name" value="Bact_exopeptidase_dim_dom"/>
</dbReference>
<reference evidence="2 3" key="1">
    <citation type="journal article" date="2015" name="Genome Announc.">
        <title>Draft Genome Sequence and Gene Annotation of the Entomopathogenic Fungus Verticillium hemipterigenum.</title>
        <authorList>
            <person name="Horn F."/>
            <person name="Habel A."/>
            <person name="Scharf D.H."/>
            <person name="Dworschak J."/>
            <person name="Brakhage A.A."/>
            <person name="Guthke R."/>
            <person name="Hertweck C."/>
            <person name="Linde J."/>
        </authorList>
    </citation>
    <scope>NUCLEOTIDE SEQUENCE [LARGE SCALE GENOMIC DNA]</scope>
</reference>
<evidence type="ECO:0000313" key="3">
    <source>
        <dbReference type="Proteomes" id="UP000039046"/>
    </source>
</evidence>
<keyword evidence="2" id="KW-0378">Hydrolase</keyword>
<evidence type="ECO:0000313" key="2">
    <source>
        <dbReference type="EMBL" id="CEJ82404.1"/>
    </source>
</evidence>
<dbReference type="EMBL" id="CDHN01000001">
    <property type="protein sequence ID" value="CEJ82404.1"/>
    <property type="molecule type" value="Genomic_DNA"/>
</dbReference>
<dbReference type="InterPro" id="IPR011650">
    <property type="entry name" value="Peptidase_M20_dimer"/>
</dbReference>
<accession>A0A0A1TAL3</accession>
<dbReference type="Pfam" id="PF07687">
    <property type="entry name" value="M20_dimer"/>
    <property type="match status" value="1"/>
</dbReference>
<keyword evidence="3" id="KW-1185">Reference proteome</keyword>
<dbReference type="Proteomes" id="UP000039046">
    <property type="component" value="Unassembled WGS sequence"/>
</dbReference>
<proteinExistence type="predicted"/>
<dbReference type="STRING" id="1531966.A0A0A1TAL3"/>
<dbReference type="GO" id="GO:0016787">
    <property type="term" value="F:hydrolase activity"/>
    <property type="evidence" value="ECO:0007669"/>
    <property type="project" value="UniProtKB-KW"/>
</dbReference>
<sequence>MVDDGLYERHNIPILDFALGQHVAAMRAGTVGSRVGPIMAAADSMRITITGRGGHGRQPHRTVDPAVIAAHAVVRLQSIVSSEIDPNDISILSLQAGQTENVIADTAELGIDI</sequence>
<gene>
    <name evidence="2" type="ORF">VHEMI02470</name>
</gene>
<evidence type="ECO:0000259" key="1">
    <source>
        <dbReference type="Pfam" id="PF07687"/>
    </source>
</evidence>
<dbReference type="OrthoDB" id="6119954at2759"/>
<organism evidence="2 3">
    <name type="scientific">[Torrubiella] hemipterigena</name>
    <dbReference type="NCBI Taxonomy" id="1531966"/>
    <lineage>
        <taxon>Eukaryota</taxon>
        <taxon>Fungi</taxon>
        <taxon>Dikarya</taxon>
        <taxon>Ascomycota</taxon>
        <taxon>Pezizomycotina</taxon>
        <taxon>Sordariomycetes</taxon>
        <taxon>Hypocreomycetidae</taxon>
        <taxon>Hypocreales</taxon>
        <taxon>Clavicipitaceae</taxon>
        <taxon>Clavicipitaceae incertae sedis</taxon>
        <taxon>'Torrubiella' clade</taxon>
    </lineage>
</organism>
<dbReference type="PANTHER" id="PTHR11014">
    <property type="entry name" value="PEPTIDASE M20 FAMILY MEMBER"/>
    <property type="match status" value="1"/>
</dbReference>
<dbReference type="Gene3D" id="3.30.70.360">
    <property type="match status" value="1"/>
</dbReference>
<dbReference type="InterPro" id="IPR017439">
    <property type="entry name" value="Amidohydrolase"/>
</dbReference>
<dbReference type="PANTHER" id="PTHR11014:SF63">
    <property type="entry name" value="METALLOPEPTIDASE, PUTATIVE (AFU_ORTHOLOGUE AFUA_6G09600)-RELATED"/>
    <property type="match status" value="1"/>
</dbReference>
<protein>
    <submittedName>
        <fullName evidence="2">Putative Amidohydrolase</fullName>
    </submittedName>
</protein>